<proteinExistence type="inferred from homology"/>
<dbReference type="NCBIfam" id="TIGR00231">
    <property type="entry name" value="small_GTP"/>
    <property type="match status" value="1"/>
</dbReference>
<organism evidence="2 3">
    <name type="scientific">Trapa natans</name>
    <name type="common">Water chestnut</name>
    <dbReference type="NCBI Taxonomy" id="22666"/>
    <lineage>
        <taxon>Eukaryota</taxon>
        <taxon>Viridiplantae</taxon>
        <taxon>Streptophyta</taxon>
        <taxon>Embryophyta</taxon>
        <taxon>Tracheophyta</taxon>
        <taxon>Spermatophyta</taxon>
        <taxon>Magnoliopsida</taxon>
        <taxon>eudicotyledons</taxon>
        <taxon>Gunneridae</taxon>
        <taxon>Pentapetalae</taxon>
        <taxon>rosids</taxon>
        <taxon>malvids</taxon>
        <taxon>Myrtales</taxon>
        <taxon>Lythraceae</taxon>
        <taxon>Trapa</taxon>
    </lineage>
</organism>
<dbReference type="InterPro" id="IPR027417">
    <property type="entry name" value="P-loop_NTPase"/>
</dbReference>
<evidence type="ECO:0000256" key="1">
    <source>
        <dbReference type="ARBA" id="ARBA00006270"/>
    </source>
</evidence>
<comment type="caution">
    <text evidence="2">The sequence shown here is derived from an EMBL/GenBank/DDBJ whole genome shotgun (WGS) entry which is preliminary data.</text>
</comment>
<comment type="similarity">
    <text evidence="1">Belongs to the small GTPase superfamily. Rab family.</text>
</comment>
<dbReference type="Proteomes" id="UP001346149">
    <property type="component" value="Unassembled WGS sequence"/>
</dbReference>
<keyword evidence="3" id="KW-1185">Reference proteome</keyword>
<dbReference type="SUPFAM" id="SSF52540">
    <property type="entry name" value="P-loop containing nucleoside triphosphate hydrolases"/>
    <property type="match status" value="1"/>
</dbReference>
<dbReference type="PROSITE" id="PS51419">
    <property type="entry name" value="RAB"/>
    <property type="match status" value="1"/>
</dbReference>
<evidence type="ECO:0000313" key="3">
    <source>
        <dbReference type="Proteomes" id="UP001346149"/>
    </source>
</evidence>
<dbReference type="InterPro" id="IPR001806">
    <property type="entry name" value="Small_GTPase"/>
</dbReference>
<dbReference type="PANTHER" id="PTHR47979">
    <property type="entry name" value="DRAB11-RELATED"/>
    <property type="match status" value="1"/>
</dbReference>
<dbReference type="Gene3D" id="3.40.50.300">
    <property type="entry name" value="P-loop containing nucleotide triphosphate hydrolases"/>
    <property type="match status" value="1"/>
</dbReference>
<gene>
    <name evidence="2" type="ORF">SAY86_005766</name>
</gene>
<dbReference type="InterPro" id="IPR050209">
    <property type="entry name" value="Rab_GTPases_membrane_traffic"/>
</dbReference>
<dbReference type="GO" id="GO:0003924">
    <property type="term" value="F:GTPase activity"/>
    <property type="evidence" value="ECO:0007669"/>
    <property type="project" value="InterPro"/>
</dbReference>
<name>A0AAN7QVS3_TRANT</name>
<dbReference type="GO" id="GO:0005525">
    <property type="term" value="F:GTP binding"/>
    <property type="evidence" value="ECO:0007669"/>
    <property type="project" value="InterPro"/>
</dbReference>
<protein>
    <submittedName>
        <fullName evidence="2">Uncharacterized protein</fullName>
    </submittedName>
</protein>
<dbReference type="EMBL" id="JAXQNO010000018">
    <property type="protein sequence ID" value="KAK4777078.1"/>
    <property type="molecule type" value="Genomic_DNA"/>
</dbReference>
<reference evidence="2 3" key="1">
    <citation type="journal article" date="2023" name="Hortic Res">
        <title>Pangenome of water caltrop reveals structural variations and asymmetric subgenome divergence after allopolyploidization.</title>
        <authorList>
            <person name="Zhang X."/>
            <person name="Chen Y."/>
            <person name="Wang L."/>
            <person name="Yuan Y."/>
            <person name="Fang M."/>
            <person name="Shi L."/>
            <person name="Lu R."/>
            <person name="Comes H.P."/>
            <person name="Ma Y."/>
            <person name="Chen Y."/>
            <person name="Huang G."/>
            <person name="Zhou Y."/>
            <person name="Zheng Z."/>
            <person name="Qiu Y."/>
        </authorList>
    </citation>
    <scope>NUCLEOTIDE SEQUENCE [LARGE SCALE GENOMIC DNA]</scope>
    <source>
        <strain evidence="2">F231</strain>
    </source>
</reference>
<dbReference type="InterPro" id="IPR005225">
    <property type="entry name" value="Small_GTP-bd"/>
</dbReference>
<accession>A0AAN7QVS3</accession>
<evidence type="ECO:0000313" key="2">
    <source>
        <dbReference type="EMBL" id="KAK4777078.1"/>
    </source>
</evidence>
<dbReference type="AlphaFoldDB" id="A0AAN7QVS3"/>
<sequence length="193" mass="21270">MLANEHGGYAGSSGRLHQGTAASVQGWFMLRDYAETSIDRERDEGFASASHCIAGHPISGRIAATSDGRRIPANAARPHQAIAATRWLHYRFCLTFGFGDFLCPNYDQKIDYESKIVSIGDSAAGKSQILARFAMNELSVESKATIGVDFQTKTLIIDNKTVKAQIWDTARQERPAHVLQSADPFSLFMFIEI</sequence>
<dbReference type="SMART" id="SM00175">
    <property type="entry name" value="RAB"/>
    <property type="match status" value="1"/>
</dbReference>
<dbReference type="PRINTS" id="PR00449">
    <property type="entry name" value="RASTRNSFRMNG"/>
</dbReference>
<dbReference type="Pfam" id="PF00071">
    <property type="entry name" value="Ras"/>
    <property type="match status" value="1"/>
</dbReference>